<protein>
    <submittedName>
        <fullName evidence="2">Uncharacterized protein</fullName>
    </submittedName>
</protein>
<feature type="region of interest" description="Disordered" evidence="1">
    <location>
        <begin position="1"/>
        <end position="21"/>
    </location>
</feature>
<evidence type="ECO:0000313" key="3">
    <source>
        <dbReference type="Proteomes" id="UP000748025"/>
    </source>
</evidence>
<organism evidence="2 3">
    <name type="scientific">Claviceps pusilla</name>
    <dbReference type="NCBI Taxonomy" id="123648"/>
    <lineage>
        <taxon>Eukaryota</taxon>
        <taxon>Fungi</taxon>
        <taxon>Dikarya</taxon>
        <taxon>Ascomycota</taxon>
        <taxon>Pezizomycotina</taxon>
        <taxon>Sordariomycetes</taxon>
        <taxon>Hypocreomycetidae</taxon>
        <taxon>Hypocreales</taxon>
        <taxon>Clavicipitaceae</taxon>
        <taxon>Claviceps</taxon>
    </lineage>
</organism>
<feature type="region of interest" description="Disordered" evidence="1">
    <location>
        <begin position="49"/>
        <end position="73"/>
    </location>
</feature>
<keyword evidence="3" id="KW-1185">Reference proteome</keyword>
<evidence type="ECO:0000256" key="1">
    <source>
        <dbReference type="SAM" id="MobiDB-lite"/>
    </source>
</evidence>
<comment type="caution">
    <text evidence="2">The sequence shown here is derived from an EMBL/GenBank/DDBJ whole genome shotgun (WGS) entry which is preliminary data.</text>
</comment>
<dbReference type="EMBL" id="SRPW01001898">
    <property type="protein sequence ID" value="KAG5998027.1"/>
    <property type="molecule type" value="Genomic_DNA"/>
</dbReference>
<dbReference type="Proteomes" id="UP000748025">
    <property type="component" value="Unassembled WGS sequence"/>
</dbReference>
<reference evidence="2" key="1">
    <citation type="journal article" date="2020" name="bioRxiv">
        <title>Whole genome comparisons of ergot fungi reveals the divergence and evolution of species within the genus Claviceps are the result of varying mechanisms driving genome evolution and host range expansion.</title>
        <authorList>
            <person name="Wyka S.A."/>
            <person name="Mondo S.J."/>
            <person name="Liu M."/>
            <person name="Dettman J."/>
            <person name="Nalam V."/>
            <person name="Broders K.D."/>
        </authorList>
    </citation>
    <scope>NUCLEOTIDE SEQUENCE</scope>
    <source>
        <strain evidence="2">CCC 602</strain>
    </source>
</reference>
<gene>
    <name evidence="2" type="ORF">E4U43_002514</name>
</gene>
<evidence type="ECO:0000313" key="2">
    <source>
        <dbReference type="EMBL" id="KAG5998027.1"/>
    </source>
</evidence>
<accession>A0A9P7N8R2</accession>
<name>A0A9P7N8R2_9HYPO</name>
<sequence length="73" mass="7706">MGIPGIQLQKQADEVAAEPGHSSLRANLDAAPMSSAASVRYALKSCGDNEETSQVRTSVARRVHVHVSKSDST</sequence>
<dbReference type="AlphaFoldDB" id="A0A9P7N8R2"/>
<proteinExistence type="predicted"/>